<accession>A0AAV9QV20</accession>
<reference evidence="2 3" key="1">
    <citation type="submission" date="2021-06" db="EMBL/GenBank/DDBJ databases">
        <authorList>
            <person name="Palmer J.M."/>
        </authorList>
    </citation>
    <scope>NUCLEOTIDE SEQUENCE [LARGE SCALE GENOMIC DNA]</scope>
    <source>
        <strain evidence="2 3">MEX-2019</strain>
        <tissue evidence="2">Muscle</tissue>
    </source>
</reference>
<sequence length="151" mass="16488">MCQHNPPGEEPPEIPKDTRRESPRSSIPPSGGSNLGEPRPTMQSKPTIGSHDSRHHAGPDRCTQPPKPNYPPRQNPYPFNTLPTPVLSAPLMPPHPHPPWRLAHPPGQGYCGGTPSREPVPTPSHREPSSKLAHSSQEQHMARKEGAAIHV</sequence>
<organism evidence="2 3">
    <name type="scientific">Crenichthys baileyi</name>
    <name type="common">White River springfish</name>
    <dbReference type="NCBI Taxonomy" id="28760"/>
    <lineage>
        <taxon>Eukaryota</taxon>
        <taxon>Metazoa</taxon>
        <taxon>Chordata</taxon>
        <taxon>Craniata</taxon>
        <taxon>Vertebrata</taxon>
        <taxon>Euteleostomi</taxon>
        <taxon>Actinopterygii</taxon>
        <taxon>Neopterygii</taxon>
        <taxon>Teleostei</taxon>
        <taxon>Neoteleostei</taxon>
        <taxon>Acanthomorphata</taxon>
        <taxon>Ovalentaria</taxon>
        <taxon>Atherinomorphae</taxon>
        <taxon>Cyprinodontiformes</taxon>
        <taxon>Goodeidae</taxon>
        <taxon>Crenichthys</taxon>
    </lineage>
</organism>
<comment type="caution">
    <text evidence="2">The sequence shown here is derived from an EMBL/GenBank/DDBJ whole genome shotgun (WGS) entry which is preliminary data.</text>
</comment>
<evidence type="ECO:0000313" key="2">
    <source>
        <dbReference type="EMBL" id="KAK5600627.1"/>
    </source>
</evidence>
<feature type="compositionally biased region" description="Basic and acidic residues" evidence="1">
    <location>
        <begin position="13"/>
        <end position="23"/>
    </location>
</feature>
<feature type="compositionally biased region" description="Pro residues" evidence="1">
    <location>
        <begin position="65"/>
        <end position="75"/>
    </location>
</feature>
<dbReference type="EMBL" id="JAHHUM010002882">
    <property type="protein sequence ID" value="KAK5600627.1"/>
    <property type="molecule type" value="Genomic_DNA"/>
</dbReference>
<feature type="region of interest" description="Disordered" evidence="1">
    <location>
        <begin position="1"/>
        <end position="151"/>
    </location>
</feature>
<evidence type="ECO:0000256" key="1">
    <source>
        <dbReference type="SAM" id="MobiDB-lite"/>
    </source>
</evidence>
<name>A0AAV9QV20_9TELE</name>
<evidence type="ECO:0000313" key="3">
    <source>
        <dbReference type="Proteomes" id="UP001311232"/>
    </source>
</evidence>
<proteinExistence type="predicted"/>
<protein>
    <submittedName>
        <fullName evidence="2">Uncharacterized protein</fullName>
    </submittedName>
</protein>
<dbReference type="AlphaFoldDB" id="A0AAV9QV20"/>
<gene>
    <name evidence="2" type="ORF">CRENBAI_001357</name>
</gene>
<keyword evidence="3" id="KW-1185">Reference proteome</keyword>
<dbReference type="Proteomes" id="UP001311232">
    <property type="component" value="Unassembled WGS sequence"/>
</dbReference>
<feature type="compositionally biased region" description="Basic and acidic residues" evidence="1">
    <location>
        <begin position="140"/>
        <end position="151"/>
    </location>
</feature>